<reference evidence="1 2" key="1">
    <citation type="submission" date="2017-08" db="EMBL/GenBank/DDBJ databases">
        <title>Fine stratification of microbial communities through a metagenomic profile of the photic zone.</title>
        <authorList>
            <person name="Haro-Moreno J.M."/>
            <person name="Lopez-Perez M."/>
            <person name="De La Torre J."/>
            <person name="Picazo A."/>
            <person name="Camacho A."/>
            <person name="Rodriguez-Valera F."/>
        </authorList>
    </citation>
    <scope>NUCLEOTIDE SEQUENCE [LARGE SCALE GENOMIC DNA]</scope>
    <source>
        <strain evidence="1">MED-G28</strain>
    </source>
</reference>
<protein>
    <submittedName>
        <fullName evidence="1">Uncharacterized protein</fullName>
    </submittedName>
</protein>
<comment type="caution">
    <text evidence="1">The sequence shown here is derived from an EMBL/GenBank/DDBJ whole genome shotgun (WGS) entry which is preliminary data.</text>
</comment>
<dbReference type="Proteomes" id="UP000219329">
    <property type="component" value="Unassembled WGS sequence"/>
</dbReference>
<name>A0A2A5WF30_9GAMM</name>
<accession>A0A2A5WF30</accession>
<sequence length="73" mass="8620">MKNWAAKALEHWISTGEADEKEAGYGYGRDYIICDQCIRQQRRSKRPNVSKRRIKETLLIEFQDNEKGKLYQG</sequence>
<evidence type="ECO:0000313" key="1">
    <source>
        <dbReference type="EMBL" id="PDH34868.1"/>
    </source>
</evidence>
<proteinExistence type="predicted"/>
<evidence type="ECO:0000313" key="2">
    <source>
        <dbReference type="Proteomes" id="UP000219329"/>
    </source>
</evidence>
<dbReference type="AlphaFoldDB" id="A0A2A5WF30"/>
<organism evidence="1 2">
    <name type="scientific">OM182 bacterium MED-G28</name>
    <dbReference type="NCBI Taxonomy" id="1986256"/>
    <lineage>
        <taxon>Bacteria</taxon>
        <taxon>Pseudomonadati</taxon>
        <taxon>Pseudomonadota</taxon>
        <taxon>Gammaproteobacteria</taxon>
        <taxon>OMG group</taxon>
        <taxon>OM182 clade</taxon>
    </lineage>
</organism>
<dbReference type="EMBL" id="NTJZ01000002">
    <property type="protein sequence ID" value="PDH34868.1"/>
    <property type="molecule type" value="Genomic_DNA"/>
</dbReference>
<gene>
    <name evidence="1" type="ORF">CNF02_02255</name>
</gene>